<evidence type="ECO:0000256" key="1">
    <source>
        <dbReference type="SAM" id="MobiDB-lite"/>
    </source>
</evidence>
<dbReference type="Pfam" id="PF05787">
    <property type="entry name" value="PhoX"/>
    <property type="match status" value="1"/>
</dbReference>
<dbReference type="RefSeq" id="WP_190422959.1">
    <property type="nucleotide sequence ID" value="NZ_JAMPKK010000048.1"/>
</dbReference>
<dbReference type="PANTHER" id="PTHR35399">
    <property type="entry name" value="SLR8030 PROTEIN"/>
    <property type="match status" value="1"/>
</dbReference>
<protein>
    <submittedName>
        <fullName evidence="2">DUF839 domain-containing protein</fullName>
    </submittedName>
</protein>
<dbReference type="InterPro" id="IPR008557">
    <property type="entry name" value="PhoX"/>
</dbReference>
<dbReference type="PANTHER" id="PTHR35399:SF2">
    <property type="entry name" value="DUF839 DOMAIN-CONTAINING PROTEIN"/>
    <property type="match status" value="1"/>
</dbReference>
<proteinExistence type="predicted"/>
<accession>A0ABV0JT78</accession>
<name>A0ABV0JT78_9CYAN</name>
<comment type="caution">
    <text evidence="2">The sequence shown here is derived from an EMBL/GenBank/DDBJ whole genome shotgun (WGS) entry which is preliminary data.</text>
</comment>
<reference evidence="2 3" key="1">
    <citation type="submission" date="2022-04" db="EMBL/GenBank/DDBJ databases">
        <title>Positive selection, recombination, and allopatry shape intraspecific diversity of widespread and dominant cyanobacteria.</title>
        <authorList>
            <person name="Wei J."/>
            <person name="Shu W."/>
            <person name="Hu C."/>
        </authorList>
    </citation>
    <scope>NUCLEOTIDE SEQUENCE [LARGE SCALE GENOMIC DNA]</scope>
    <source>
        <strain evidence="2 3">GB2-A5</strain>
    </source>
</reference>
<feature type="region of interest" description="Disordered" evidence="1">
    <location>
        <begin position="414"/>
        <end position="463"/>
    </location>
</feature>
<evidence type="ECO:0000313" key="3">
    <source>
        <dbReference type="Proteomes" id="UP001442494"/>
    </source>
</evidence>
<keyword evidence="3" id="KW-1185">Reference proteome</keyword>
<dbReference type="Proteomes" id="UP001442494">
    <property type="component" value="Unassembled WGS sequence"/>
</dbReference>
<gene>
    <name evidence="2" type="ORF">NDI37_19570</name>
</gene>
<feature type="compositionally biased region" description="Basic and acidic residues" evidence="1">
    <location>
        <begin position="434"/>
        <end position="445"/>
    </location>
</feature>
<dbReference type="EMBL" id="JAMPKK010000048">
    <property type="protein sequence ID" value="MEP0866658.1"/>
    <property type="molecule type" value="Genomic_DNA"/>
</dbReference>
<sequence length="754" mass="81737">MKLKRRDFLLFLGGSVGVVTLGSLKSCGKNSPFLAEFNQGVKKLGFKPVKGTMPLATNNLELTKQIADYTTYEVVDDLVLPEGFTYDVVAAWGDKVGDSRFGYNNDYLSFVETGKDEGYLTVNFEYISAIPWLETYQQVIGKPLPLSQVQAALQKAGKDGINAYALPDNDPTKAQIREIVKEALIDQGMGVISIRKDANGKWVRTNSPSDRRISGISGLEDGRYLKVTGPAAAVFRKKQGMGYVDGLGDRIIGTFGNCAGGTTPWGTVLSGEENFQVQVPEPVYADGTAFAPKERTVTIDDEEVSGQGNVFGLAGNKYGWIVEVDPANPKDYGTKHTWLGRYRHEAVGVRVETLKPLAFYSGCDRRGGHIYKFVSKDVVNNPQDKANSQLLKQGMLYAAKFNPDGSGRWIPLSPNTPIDPDLPSNVAGEMIPLPERKGGDKEKKALSSKSPAPSPSGGYFKADKDELSTSFKQQFKTLNDLYTGNPEEKQGAILIDAHYAANAVGATCTARPEDTEIAPDGSLYISFTSGSPGGDGGPDKRIFKGPKGEIPYEYGWIMHLIEDGNEPGAGSFRWQMLATGGEPALGGMGFSNPDNLLIAPDGNVWMVTDMSTSKHNKAVTSRVDVEGKPLEETSLQGIFGNNSIWFIPTTGENAGKAYLFGMGPMECETTGPFFTRDQQTLFLAVQHPGEANGIRKNQATETRQFAMKTVDGQDFIQNRAVPIGSNWPGKNVNDPPKPAVVAVRRSDSQPITSV</sequence>
<organism evidence="2 3">
    <name type="scientific">Funiculus sociatus GB2-A5</name>
    <dbReference type="NCBI Taxonomy" id="2933946"/>
    <lineage>
        <taxon>Bacteria</taxon>
        <taxon>Bacillati</taxon>
        <taxon>Cyanobacteriota</taxon>
        <taxon>Cyanophyceae</taxon>
        <taxon>Coleofasciculales</taxon>
        <taxon>Coleofasciculaceae</taxon>
        <taxon>Funiculus</taxon>
    </lineage>
</organism>
<evidence type="ECO:0000313" key="2">
    <source>
        <dbReference type="EMBL" id="MEP0866658.1"/>
    </source>
</evidence>